<dbReference type="Proteomes" id="UP000285478">
    <property type="component" value="Chromosome"/>
</dbReference>
<evidence type="ECO:0000313" key="4">
    <source>
        <dbReference type="Proteomes" id="UP000285478"/>
    </source>
</evidence>
<organism evidence="3 4">
    <name type="scientific">Hydrogenovibrio thermophilus</name>
    <dbReference type="NCBI Taxonomy" id="265883"/>
    <lineage>
        <taxon>Bacteria</taxon>
        <taxon>Pseudomonadati</taxon>
        <taxon>Pseudomonadota</taxon>
        <taxon>Gammaproteobacteria</taxon>
        <taxon>Thiotrichales</taxon>
        <taxon>Piscirickettsiaceae</taxon>
        <taxon>Hydrogenovibrio</taxon>
    </lineage>
</organism>
<dbReference type="SUPFAM" id="SSF56349">
    <property type="entry name" value="DNA breaking-rejoining enzymes"/>
    <property type="match status" value="1"/>
</dbReference>
<gene>
    <name evidence="3" type="ORF">EPV75_02170</name>
</gene>
<dbReference type="GO" id="GO:0006310">
    <property type="term" value="P:DNA recombination"/>
    <property type="evidence" value="ECO:0007669"/>
    <property type="project" value="UniProtKB-KW"/>
</dbReference>
<protein>
    <submittedName>
        <fullName evidence="3">Site-specific integrase</fullName>
    </submittedName>
</protein>
<dbReference type="Gene3D" id="1.10.443.10">
    <property type="entry name" value="Intergrase catalytic core"/>
    <property type="match status" value="1"/>
</dbReference>
<dbReference type="KEGG" id="htr:EPV75_02170"/>
<evidence type="ECO:0000259" key="2">
    <source>
        <dbReference type="PROSITE" id="PS51898"/>
    </source>
</evidence>
<proteinExistence type="predicted"/>
<dbReference type="AlphaFoldDB" id="A0A410H658"/>
<sequence length="504" mass="57287">MGYEFDVYNDFWELDNSKKINWRLVKKLNLDKDLEEGFRRELAVFASEHSAYYTVNTFDWFKRIFVVTEDSKLKVSTIQNYLSEVGADEYKLGSVKAFVLDCYDKGYPGISSDVAKFLESLHLKGNEKGKAVSKGCPHSGAYTMQEQQSILEWAVNAFTDDELSLEEYAWLILSMYTGARPVQLRALAREDLLFDKAISGENQYQLRIPVAKQRSTKFREEFKQIEIDEDLALLLFNQFEKTKAEIKKQVNKDLPKELEKNIPVFPSQQAIKSIRSYEEAKATLLGQNRPDVLFMTSSGARNLMNAVSKKCMARTERLEGEFIKLTSRRFRYTLGTNAFRRGLGAYHIAEILGHKDIQNVKVYTENTHEVVDLIDEAMAPVLAPLAQAFAGTLIESERDAIRANDPRSRIKAGDGSGVGNCGEFGFCASGGRQCYLCTKFQPWVHGQHEKVLQSVLDERETLRKRGASEFVVQSTDRLVMAVTQVVQLCQEAKEEESVLEVSDE</sequence>
<keyword evidence="4" id="KW-1185">Reference proteome</keyword>
<dbReference type="CDD" id="cd00397">
    <property type="entry name" value="DNA_BRE_C"/>
    <property type="match status" value="1"/>
</dbReference>
<keyword evidence="1" id="KW-0233">DNA recombination</keyword>
<dbReference type="Pfam" id="PF00589">
    <property type="entry name" value="Phage_integrase"/>
    <property type="match status" value="1"/>
</dbReference>
<evidence type="ECO:0000313" key="3">
    <source>
        <dbReference type="EMBL" id="QAB16399.1"/>
    </source>
</evidence>
<dbReference type="InterPro" id="IPR011010">
    <property type="entry name" value="DNA_brk_join_enz"/>
</dbReference>
<dbReference type="PROSITE" id="PS51898">
    <property type="entry name" value="TYR_RECOMBINASE"/>
    <property type="match status" value="1"/>
</dbReference>
<dbReference type="InterPro" id="IPR013762">
    <property type="entry name" value="Integrase-like_cat_sf"/>
</dbReference>
<name>A0A410H658_9GAMM</name>
<dbReference type="GO" id="GO:0003677">
    <property type="term" value="F:DNA binding"/>
    <property type="evidence" value="ECO:0007669"/>
    <property type="project" value="InterPro"/>
</dbReference>
<feature type="domain" description="Tyr recombinase" evidence="2">
    <location>
        <begin position="137"/>
        <end position="379"/>
    </location>
</feature>
<evidence type="ECO:0000256" key="1">
    <source>
        <dbReference type="ARBA" id="ARBA00023172"/>
    </source>
</evidence>
<dbReference type="InterPro" id="IPR002104">
    <property type="entry name" value="Integrase_catalytic"/>
</dbReference>
<dbReference type="InterPro" id="IPR048120">
    <property type="entry name" value="Integrase-like"/>
</dbReference>
<dbReference type="NCBIfam" id="NF041502">
    <property type="entry name" value="integrase_1"/>
    <property type="match status" value="1"/>
</dbReference>
<accession>A0A410H658</accession>
<dbReference type="EMBL" id="CP035033">
    <property type="protein sequence ID" value="QAB16399.1"/>
    <property type="molecule type" value="Genomic_DNA"/>
</dbReference>
<dbReference type="GO" id="GO:0015074">
    <property type="term" value="P:DNA integration"/>
    <property type="evidence" value="ECO:0007669"/>
    <property type="project" value="InterPro"/>
</dbReference>
<reference evidence="3 4" key="1">
    <citation type="journal article" date="2018" name="Environ. Microbiol.">
        <title>Genomes of ubiquitous marine and hypersaline Hydrogenovibrio, Thiomicrorhabdus and Thiomicrospira spp. encode a diversity of mechanisms to sustain chemolithoautotrophy in heterogeneous environments.</title>
        <authorList>
            <person name="Scott K.M."/>
            <person name="Williams J."/>
            <person name="Porter C.M.B."/>
            <person name="Russel S."/>
            <person name="Harmer T.L."/>
            <person name="Paul J.H."/>
            <person name="Antonen K.M."/>
            <person name="Bridges M.K."/>
            <person name="Camper G.J."/>
            <person name="Campla C.K."/>
            <person name="Casella L.G."/>
            <person name="Chase E."/>
            <person name="Conrad J.W."/>
            <person name="Cruz M.C."/>
            <person name="Dunlap D.S."/>
            <person name="Duran L."/>
            <person name="Fahsbender E.M."/>
            <person name="Goldsmith D.B."/>
            <person name="Keeley R.F."/>
            <person name="Kondoff M.R."/>
            <person name="Kussy B.I."/>
            <person name="Lane M.K."/>
            <person name="Lawler S."/>
            <person name="Leigh B.A."/>
            <person name="Lewis C."/>
            <person name="Lostal L.M."/>
            <person name="Marking D."/>
            <person name="Mancera P.A."/>
            <person name="McClenthan E.C."/>
            <person name="McIntyre E.A."/>
            <person name="Mine J.A."/>
            <person name="Modi S."/>
            <person name="Moore B.D."/>
            <person name="Morgan W.A."/>
            <person name="Nelson K.M."/>
            <person name="Nguyen K.N."/>
            <person name="Ogburn N."/>
            <person name="Parrino D.G."/>
            <person name="Pedapudi A.D."/>
            <person name="Pelham R.P."/>
            <person name="Preece A.M."/>
            <person name="Rampersad E.A."/>
            <person name="Richardson J.C."/>
            <person name="Rodgers C.M."/>
            <person name="Schaffer B.L."/>
            <person name="Sheridan N.E."/>
            <person name="Solone M.R."/>
            <person name="Staley Z.R."/>
            <person name="Tabuchi M."/>
            <person name="Waide R.J."/>
            <person name="Wanjugi P.W."/>
            <person name="Young S."/>
            <person name="Clum A."/>
            <person name="Daum C."/>
            <person name="Huntemann M."/>
            <person name="Ivanova N."/>
            <person name="Kyrpides N."/>
            <person name="Mikhailova N."/>
            <person name="Palaniappan K."/>
            <person name="Pillay M."/>
            <person name="Reddy T.B.K."/>
            <person name="Shapiro N."/>
            <person name="Stamatis D."/>
            <person name="Varghese N."/>
            <person name="Woyke T."/>
            <person name="Boden R."/>
            <person name="Freyermuth S.K."/>
            <person name="Kerfeld C.A."/>
        </authorList>
    </citation>
    <scope>NUCLEOTIDE SEQUENCE [LARGE SCALE GENOMIC DNA]</scope>
    <source>
        <strain evidence="3 4">JR-2</strain>
    </source>
</reference>